<evidence type="ECO:0000313" key="3">
    <source>
        <dbReference type="EnsemblMetazoa" id="XP_037871622.1"/>
    </source>
</evidence>
<dbReference type="RefSeq" id="XP_037871622.1">
    <property type="nucleotide sequence ID" value="XM_038015694.1"/>
</dbReference>
<accession>A0A8R2R417</accession>
<reference evidence="3" key="2">
    <citation type="submission" date="2022-06" db="UniProtKB">
        <authorList>
            <consortium name="EnsemblMetazoa"/>
        </authorList>
    </citation>
    <scope>IDENTIFICATION</scope>
    <source>
        <strain evidence="3">p50T (Dazao)</strain>
    </source>
</reference>
<dbReference type="GeneID" id="119629559"/>
<dbReference type="Pfam" id="PF23055">
    <property type="entry name" value="DUF7041"/>
    <property type="match status" value="1"/>
</dbReference>
<sequence>MAQKEDPKMSQEIYRVGVRIPPFCSEDPEMWFSQIEMQFKLSGISVDDTKFTYVSANLEPQYAKEVRDIITKPPASNKYEKLKTELIKRLSISQEKRVRQLLMHEELGDRKPSQFLRHLTSLAGSDVPSDFIITIWTSRLPVNVQTAVATIKGSSMEKLSDLADVVYEMAPTVPQVASASSQAQGNEQGNPTMTEMAQQINSLTQQISLLSKQVAGRSRSRNRSRRRWNGRSQSRSKPRQPPADHPYCFYHFTYGTKAHKCKQPCSFASENSWGGRK</sequence>
<dbReference type="PANTHER" id="PTHR33327">
    <property type="entry name" value="ENDONUCLEASE"/>
    <property type="match status" value="1"/>
</dbReference>
<dbReference type="Proteomes" id="UP000005204">
    <property type="component" value="Unassembled WGS sequence"/>
</dbReference>
<proteinExistence type="predicted"/>
<dbReference type="KEGG" id="bmor:119629559"/>
<evidence type="ECO:0000259" key="2">
    <source>
        <dbReference type="Pfam" id="PF23055"/>
    </source>
</evidence>
<protein>
    <recommendedName>
        <fullName evidence="2">DUF7041 domain-containing protein</fullName>
    </recommendedName>
</protein>
<reference evidence="4" key="1">
    <citation type="journal article" date="2008" name="Insect Biochem. Mol. Biol.">
        <title>The genome of a lepidopteran model insect, the silkworm Bombyx mori.</title>
        <authorList>
            <consortium name="International Silkworm Genome Consortium"/>
        </authorList>
    </citation>
    <scope>NUCLEOTIDE SEQUENCE [LARGE SCALE GENOMIC DNA]</scope>
    <source>
        <strain evidence="4">p50T</strain>
    </source>
</reference>
<dbReference type="PANTHER" id="PTHR33327:SF3">
    <property type="entry name" value="RNA-DIRECTED DNA POLYMERASE"/>
    <property type="match status" value="1"/>
</dbReference>
<evidence type="ECO:0000256" key="1">
    <source>
        <dbReference type="SAM" id="MobiDB-lite"/>
    </source>
</evidence>
<feature type="compositionally biased region" description="Basic residues" evidence="1">
    <location>
        <begin position="218"/>
        <end position="238"/>
    </location>
</feature>
<feature type="domain" description="DUF7041" evidence="2">
    <location>
        <begin position="20"/>
        <end position="102"/>
    </location>
</feature>
<feature type="region of interest" description="Disordered" evidence="1">
    <location>
        <begin position="211"/>
        <end position="243"/>
    </location>
</feature>
<keyword evidence="4" id="KW-1185">Reference proteome</keyword>
<dbReference type="EnsemblMetazoa" id="XM_038015694.1">
    <property type="protein sequence ID" value="XP_037871622.1"/>
    <property type="gene ID" value="LOC119629559"/>
</dbReference>
<dbReference type="InterPro" id="IPR055469">
    <property type="entry name" value="DUF7041"/>
</dbReference>
<dbReference type="AlphaFoldDB" id="A0A8R2R417"/>
<evidence type="ECO:0000313" key="4">
    <source>
        <dbReference type="Proteomes" id="UP000005204"/>
    </source>
</evidence>
<name>A0A8R2R417_BOMMO</name>
<organism evidence="3 4">
    <name type="scientific">Bombyx mori</name>
    <name type="common">Silk moth</name>
    <dbReference type="NCBI Taxonomy" id="7091"/>
    <lineage>
        <taxon>Eukaryota</taxon>
        <taxon>Metazoa</taxon>
        <taxon>Ecdysozoa</taxon>
        <taxon>Arthropoda</taxon>
        <taxon>Hexapoda</taxon>
        <taxon>Insecta</taxon>
        <taxon>Pterygota</taxon>
        <taxon>Neoptera</taxon>
        <taxon>Endopterygota</taxon>
        <taxon>Lepidoptera</taxon>
        <taxon>Glossata</taxon>
        <taxon>Ditrysia</taxon>
        <taxon>Bombycoidea</taxon>
        <taxon>Bombycidae</taxon>
        <taxon>Bombycinae</taxon>
        <taxon>Bombyx</taxon>
    </lineage>
</organism>